<accession>A0A8D8MB18</accession>
<sequence length="307" mass="34132">MTGIRSPRSQESIHQSKLKRTDCPMSTSGVTGRGRGGLGRAVEPPPAPGRGRGRGIFDEKDLTVPGLGSLNITNGNLNGYKEDASTALETVTSKPNNKPEVKSVLTKWLDLALTSEDIGEALSTSVCKLMSHAEYGDIIRETVLGRIFEMFKDCQDQKTKSSTTLANQLSFIGYMYLIQRSPDTHTRLDFYVSPVILFMKEILKHRLSEDVVKLLTKQIAINGIALHANPDGRAELTNVMITIRQRLLSEDTPSSVRPYLLFLCDLQAGDYRALSESSLVNFYSQHIPRSLLDSFKPLEIDIKLYKK</sequence>
<name>A0A8D8MB18_9HEMI</name>
<evidence type="ECO:0000256" key="1">
    <source>
        <dbReference type="SAM" id="MobiDB-lite"/>
    </source>
</evidence>
<feature type="region of interest" description="Disordered" evidence="1">
    <location>
        <begin position="1"/>
        <end position="57"/>
    </location>
</feature>
<protein>
    <submittedName>
        <fullName evidence="2">Uncharacterized protein</fullName>
    </submittedName>
</protein>
<reference evidence="2" key="1">
    <citation type="submission" date="2021-05" db="EMBL/GenBank/DDBJ databases">
        <authorList>
            <person name="Alioto T."/>
            <person name="Alioto T."/>
            <person name="Gomez Garrido J."/>
        </authorList>
    </citation>
    <scope>NUCLEOTIDE SEQUENCE</scope>
</reference>
<dbReference type="EMBL" id="HBUF01048670">
    <property type="protein sequence ID" value="CAG6620852.1"/>
    <property type="molecule type" value="Transcribed_RNA"/>
</dbReference>
<organism evidence="2">
    <name type="scientific">Cacopsylla melanoneura</name>
    <dbReference type="NCBI Taxonomy" id="428564"/>
    <lineage>
        <taxon>Eukaryota</taxon>
        <taxon>Metazoa</taxon>
        <taxon>Ecdysozoa</taxon>
        <taxon>Arthropoda</taxon>
        <taxon>Hexapoda</taxon>
        <taxon>Insecta</taxon>
        <taxon>Pterygota</taxon>
        <taxon>Neoptera</taxon>
        <taxon>Paraneoptera</taxon>
        <taxon>Hemiptera</taxon>
        <taxon>Sternorrhyncha</taxon>
        <taxon>Psylloidea</taxon>
        <taxon>Psyllidae</taxon>
        <taxon>Psyllinae</taxon>
        <taxon>Cacopsylla</taxon>
    </lineage>
</organism>
<dbReference type="Gene3D" id="1.25.40.180">
    <property type="match status" value="1"/>
</dbReference>
<evidence type="ECO:0000313" key="2">
    <source>
        <dbReference type="EMBL" id="CAG6620852.1"/>
    </source>
</evidence>
<proteinExistence type="predicted"/>
<dbReference type="AlphaFoldDB" id="A0A8D8MB18"/>